<accession>A0ABU7AMA3</accession>
<protein>
    <submittedName>
        <fullName evidence="1">Uncharacterized protein</fullName>
    </submittedName>
</protein>
<name>A0ABU7AMA3_9TELE</name>
<reference evidence="1 2" key="1">
    <citation type="submission" date="2021-07" db="EMBL/GenBank/DDBJ databases">
        <authorList>
            <person name="Palmer J.M."/>
        </authorList>
    </citation>
    <scope>NUCLEOTIDE SEQUENCE [LARGE SCALE GENOMIC DNA]</scope>
    <source>
        <strain evidence="1 2">AT_MEX2019</strain>
        <tissue evidence="1">Muscle</tissue>
    </source>
</reference>
<organism evidence="1 2">
    <name type="scientific">Ataeniobius toweri</name>
    <dbReference type="NCBI Taxonomy" id="208326"/>
    <lineage>
        <taxon>Eukaryota</taxon>
        <taxon>Metazoa</taxon>
        <taxon>Chordata</taxon>
        <taxon>Craniata</taxon>
        <taxon>Vertebrata</taxon>
        <taxon>Euteleostomi</taxon>
        <taxon>Actinopterygii</taxon>
        <taxon>Neopterygii</taxon>
        <taxon>Teleostei</taxon>
        <taxon>Neoteleostei</taxon>
        <taxon>Acanthomorphata</taxon>
        <taxon>Ovalentaria</taxon>
        <taxon>Atherinomorphae</taxon>
        <taxon>Cyprinodontiformes</taxon>
        <taxon>Goodeidae</taxon>
        <taxon>Ataeniobius</taxon>
    </lineage>
</organism>
<evidence type="ECO:0000313" key="1">
    <source>
        <dbReference type="EMBL" id="MED6239133.1"/>
    </source>
</evidence>
<dbReference type="EMBL" id="JAHUTI010020896">
    <property type="protein sequence ID" value="MED6239133.1"/>
    <property type="molecule type" value="Genomic_DNA"/>
</dbReference>
<evidence type="ECO:0000313" key="2">
    <source>
        <dbReference type="Proteomes" id="UP001345963"/>
    </source>
</evidence>
<proteinExistence type="predicted"/>
<dbReference type="Proteomes" id="UP001345963">
    <property type="component" value="Unassembled WGS sequence"/>
</dbReference>
<comment type="caution">
    <text evidence="1">The sequence shown here is derived from an EMBL/GenBank/DDBJ whole genome shotgun (WGS) entry which is preliminary data.</text>
</comment>
<sequence>MRASVRPGDCPSESGAALQCVAGGGMAQRAARLLPFAGPGHFTPNLVRSTNTSHLVFIAPSCYSVAFQPSHLPIFDPLKQSCPTITFLHVRTYTGVWMD</sequence>
<gene>
    <name evidence="1" type="ORF">ATANTOWER_002237</name>
</gene>
<keyword evidence="2" id="KW-1185">Reference proteome</keyword>